<dbReference type="EMBL" id="JBHULR010000001">
    <property type="protein sequence ID" value="MFD2546023.1"/>
    <property type="molecule type" value="Genomic_DNA"/>
</dbReference>
<evidence type="ECO:0000313" key="3">
    <source>
        <dbReference type="EMBL" id="MFD2546023.1"/>
    </source>
</evidence>
<protein>
    <submittedName>
        <fullName evidence="3">Uncharacterized protein</fullName>
    </submittedName>
</protein>
<keyword evidence="2" id="KW-0472">Membrane</keyword>
<feature type="transmembrane region" description="Helical" evidence="2">
    <location>
        <begin position="72"/>
        <end position="94"/>
    </location>
</feature>
<feature type="region of interest" description="Disordered" evidence="1">
    <location>
        <begin position="118"/>
        <end position="145"/>
    </location>
</feature>
<proteinExistence type="predicted"/>
<name>A0ABW5KBK0_9SPHI</name>
<gene>
    <name evidence="3" type="ORF">ACFSR5_00030</name>
</gene>
<evidence type="ECO:0000313" key="4">
    <source>
        <dbReference type="Proteomes" id="UP001597545"/>
    </source>
</evidence>
<keyword evidence="2" id="KW-0812">Transmembrane</keyword>
<sequence length="224" mass="25602">MRKDKSTELLDNYWNGISSVEEERQLKKQKNEAYFQALKDSRNERMEWSFDEFLRTASQGDKHLQRTENRHIIRVWSCCAAAVVLVVIGAVYLYNYQTEMLGDDAGKEKISLVQKATRRSPDRNIEQPSQITGEWDNPDSGADRVLPINRSKKREVAATSDKNKALLPDALPDEKEVFVVVNGKPIYNQKEAEGITIASLKLMVNNIQEGKEALEKVKYIKVSL</sequence>
<evidence type="ECO:0000256" key="2">
    <source>
        <dbReference type="SAM" id="Phobius"/>
    </source>
</evidence>
<keyword evidence="4" id="KW-1185">Reference proteome</keyword>
<accession>A0ABW5KBK0</accession>
<dbReference type="Proteomes" id="UP001597545">
    <property type="component" value="Unassembled WGS sequence"/>
</dbReference>
<reference evidence="4" key="1">
    <citation type="journal article" date="2019" name="Int. J. Syst. Evol. Microbiol.">
        <title>The Global Catalogue of Microorganisms (GCM) 10K type strain sequencing project: providing services to taxonomists for standard genome sequencing and annotation.</title>
        <authorList>
            <consortium name="The Broad Institute Genomics Platform"/>
            <consortium name="The Broad Institute Genome Sequencing Center for Infectious Disease"/>
            <person name="Wu L."/>
            <person name="Ma J."/>
        </authorList>
    </citation>
    <scope>NUCLEOTIDE SEQUENCE [LARGE SCALE GENOMIC DNA]</scope>
    <source>
        <strain evidence="4">KCTC 42662</strain>
    </source>
</reference>
<keyword evidence="2" id="KW-1133">Transmembrane helix</keyword>
<dbReference type="RefSeq" id="WP_380899412.1">
    <property type="nucleotide sequence ID" value="NZ_JBHUEG010000002.1"/>
</dbReference>
<comment type="caution">
    <text evidence="3">The sequence shown here is derived from an EMBL/GenBank/DDBJ whole genome shotgun (WGS) entry which is preliminary data.</text>
</comment>
<evidence type="ECO:0000256" key="1">
    <source>
        <dbReference type="SAM" id="MobiDB-lite"/>
    </source>
</evidence>
<organism evidence="3 4">
    <name type="scientific">Sphingobacterium suaedae</name>
    <dbReference type="NCBI Taxonomy" id="1686402"/>
    <lineage>
        <taxon>Bacteria</taxon>
        <taxon>Pseudomonadati</taxon>
        <taxon>Bacteroidota</taxon>
        <taxon>Sphingobacteriia</taxon>
        <taxon>Sphingobacteriales</taxon>
        <taxon>Sphingobacteriaceae</taxon>
        <taxon>Sphingobacterium</taxon>
    </lineage>
</organism>